<dbReference type="AlphaFoldDB" id="A0A9D3SYU1"/>
<reference evidence="1 2" key="1">
    <citation type="submission" date="2021-06" db="EMBL/GenBank/DDBJ databases">
        <title>Chromosome-level genome assembly of the red-tail catfish (Hemibagrus wyckioides).</title>
        <authorList>
            <person name="Shao F."/>
        </authorList>
    </citation>
    <scope>NUCLEOTIDE SEQUENCE [LARGE SCALE GENOMIC DNA]</scope>
    <source>
        <strain evidence="1">EC202008001</strain>
        <tissue evidence="1">Blood</tissue>
    </source>
</reference>
<name>A0A9D3SYU1_9TELE</name>
<gene>
    <name evidence="1" type="ORF">KOW79_000666</name>
</gene>
<dbReference type="EMBL" id="JAHKSW010000001">
    <property type="protein sequence ID" value="KAG7335973.1"/>
    <property type="molecule type" value="Genomic_DNA"/>
</dbReference>
<accession>A0A9D3SYU1</accession>
<evidence type="ECO:0000313" key="1">
    <source>
        <dbReference type="EMBL" id="KAG7335973.1"/>
    </source>
</evidence>
<dbReference type="Proteomes" id="UP000824219">
    <property type="component" value="Linkage Group LG01"/>
</dbReference>
<keyword evidence="2" id="KW-1185">Reference proteome</keyword>
<protein>
    <submittedName>
        <fullName evidence="1">Uncharacterized protein</fullName>
    </submittedName>
</protein>
<proteinExistence type="predicted"/>
<sequence length="89" mass="9667">MKAVMACRPALQSSGLEKCERTMQAQASALILSNAALSFDVGIPYKDTCAGATRIATLLERFLRFLYREANTAFFLVPLNVDGVPAGQR</sequence>
<comment type="caution">
    <text evidence="1">The sequence shown here is derived from an EMBL/GenBank/DDBJ whole genome shotgun (WGS) entry which is preliminary data.</text>
</comment>
<organism evidence="1 2">
    <name type="scientific">Hemibagrus wyckioides</name>
    <dbReference type="NCBI Taxonomy" id="337641"/>
    <lineage>
        <taxon>Eukaryota</taxon>
        <taxon>Metazoa</taxon>
        <taxon>Chordata</taxon>
        <taxon>Craniata</taxon>
        <taxon>Vertebrata</taxon>
        <taxon>Euteleostomi</taxon>
        <taxon>Actinopterygii</taxon>
        <taxon>Neopterygii</taxon>
        <taxon>Teleostei</taxon>
        <taxon>Ostariophysi</taxon>
        <taxon>Siluriformes</taxon>
        <taxon>Bagridae</taxon>
        <taxon>Hemibagrus</taxon>
    </lineage>
</organism>
<evidence type="ECO:0000313" key="2">
    <source>
        <dbReference type="Proteomes" id="UP000824219"/>
    </source>
</evidence>